<feature type="domain" description="N-acetyltransferase" evidence="1">
    <location>
        <begin position="7"/>
        <end position="151"/>
    </location>
</feature>
<name>A0A1M7J1D8_RUMFL</name>
<dbReference type="SUPFAM" id="SSF55729">
    <property type="entry name" value="Acyl-CoA N-acyltransferases (Nat)"/>
    <property type="match status" value="1"/>
</dbReference>
<proteinExistence type="predicted"/>
<dbReference type="PANTHER" id="PTHR43792:SF13">
    <property type="entry name" value="ACETYLTRANSFERASE"/>
    <property type="match status" value="1"/>
</dbReference>
<protein>
    <submittedName>
        <fullName evidence="2">Acetyltransferase (GNAT) domain-containing protein</fullName>
    </submittedName>
</protein>
<dbReference type="Proteomes" id="UP000184394">
    <property type="component" value="Unassembled WGS sequence"/>
</dbReference>
<dbReference type="InterPro" id="IPR016181">
    <property type="entry name" value="Acyl_CoA_acyltransferase"/>
</dbReference>
<evidence type="ECO:0000313" key="2">
    <source>
        <dbReference type="EMBL" id="SHM46849.1"/>
    </source>
</evidence>
<dbReference type="EMBL" id="FRCT01000005">
    <property type="protein sequence ID" value="SHM46849.1"/>
    <property type="molecule type" value="Genomic_DNA"/>
</dbReference>
<dbReference type="PANTHER" id="PTHR43792">
    <property type="entry name" value="GNAT FAMILY, PUTATIVE (AFU_ORTHOLOGUE AFUA_3G00765)-RELATED-RELATED"/>
    <property type="match status" value="1"/>
</dbReference>
<gene>
    <name evidence="2" type="ORF">SAMN04487860_10577</name>
</gene>
<dbReference type="AlphaFoldDB" id="A0A1M7J1D8"/>
<dbReference type="PROSITE" id="PS51186">
    <property type="entry name" value="GNAT"/>
    <property type="match status" value="1"/>
</dbReference>
<keyword evidence="2" id="KW-0808">Transferase</keyword>
<dbReference type="Gene3D" id="3.40.630.30">
    <property type="match status" value="1"/>
</dbReference>
<dbReference type="InterPro" id="IPR051531">
    <property type="entry name" value="N-acetyltransferase"/>
</dbReference>
<evidence type="ECO:0000259" key="1">
    <source>
        <dbReference type="PROSITE" id="PS51186"/>
    </source>
</evidence>
<sequence>MIETERLKIYAASQDIMEAFIKAQTDDVLKAAYIEMLNGCLDHPDQWDWYAIWMIELKDGTHIGELCFKGLSVNGIAEIGYGISEEYQNNGYATEVVKAVLEWAFSHQEVIAIEAETESENAASISVLKKCGFALNGIIGEEGPRWAISKC</sequence>
<dbReference type="GO" id="GO:0016747">
    <property type="term" value="F:acyltransferase activity, transferring groups other than amino-acyl groups"/>
    <property type="evidence" value="ECO:0007669"/>
    <property type="project" value="InterPro"/>
</dbReference>
<reference evidence="2 3" key="1">
    <citation type="submission" date="2016-11" db="EMBL/GenBank/DDBJ databases">
        <authorList>
            <person name="Jaros S."/>
            <person name="Januszkiewicz K."/>
            <person name="Wedrychowicz H."/>
        </authorList>
    </citation>
    <scope>NUCLEOTIDE SEQUENCE [LARGE SCALE GENOMIC DNA]</scope>
    <source>
        <strain evidence="2 3">Y1</strain>
    </source>
</reference>
<accession>A0A1M7J1D8</accession>
<dbReference type="OrthoDB" id="7863753at2"/>
<dbReference type="InterPro" id="IPR000182">
    <property type="entry name" value="GNAT_dom"/>
</dbReference>
<dbReference type="RefSeq" id="WP_072950101.1">
    <property type="nucleotide sequence ID" value="NZ_FRCT01000005.1"/>
</dbReference>
<dbReference type="Pfam" id="PF13302">
    <property type="entry name" value="Acetyltransf_3"/>
    <property type="match status" value="1"/>
</dbReference>
<organism evidence="2 3">
    <name type="scientific">Ruminococcus flavefaciens</name>
    <dbReference type="NCBI Taxonomy" id="1265"/>
    <lineage>
        <taxon>Bacteria</taxon>
        <taxon>Bacillati</taxon>
        <taxon>Bacillota</taxon>
        <taxon>Clostridia</taxon>
        <taxon>Eubacteriales</taxon>
        <taxon>Oscillospiraceae</taxon>
        <taxon>Ruminococcus</taxon>
    </lineage>
</organism>
<evidence type="ECO:0000313" key="3">
    <source>
        <dbReference type="Proteomes" id="UP000184394"/>
    </source>
</evidence>